<evidence type="ECO:0000313" key="2">
    <source>
        <dbReference type="EMBL" id="MDC8784691.1"/>
    </source>
</evidence>
<dbReference type="EMBL" id="JAQQXS010000004">
    <property type="protein sequence ID" value="MDC8784691.1"/>
    <property type="molecule type" value="Genomic_DNA"/>
</dbReference>
<proteinExistence type="predicted"/>
<keyword evidence="1" id="KW-0732">Signal</keyword>
<keyword evidence="3" id="KW-1185">Reference proteome</keyword>
<comment type="caution">
    <text evidence="2">The sequence shown here is derived from an EMBL/GenBank/DDBJ whole genome shotgun (WGS) entry which is preliminary data.</text>
</comment>
<feature type="signal peptide" evidence="1">
    <location>
        <begin position="1"/>
        <end position="32"/>
    </location>
</feature>
<evidence type="ECO:0008006" key="4">
    <source>
        <dbReference type="Google" id="ProtNLM"/>
    </source>
</evidence>
<protein>
    <recommendedName>
        <fullName evidence="4">Solute-binding protein family 3/N-terminal domain-containing protein</fullName>
    </recommendedName>
</protein>
<dbReference type="PROSITE" id="PS51257">
    <property type="entry name" value="PROKAR_LIPOPROTEIN"/>
    <property type="match status" value="1"/>
</dbReference>
<gene>
    <name evidence="2" type="ORF">PRZ01_05755</name>
</gene>
<evidence type="ECO:0000256" key="1">
    <source>
        <dbReference type="SAM" id="SignalP"/>
    </source>
</evidence>
<organism evidence="2 3">
    <name type="scientific">Roseateles koreensis</name>
    <dbReference type="NCBI Taxonomy" id="2987526"/>
    <lineage>
        <taxon>Bacteria</taxon>
        <taxon>Pseudomonadati</taxon>
        <taxon>Pseudomonadota</taxon>
        <taxon>Betaproteobacteria</taxon>
        <taxon>Burkholderiales</taxon>
        <taxon>Sphaerotilaceae</taxon>
        <taxon>Roseateles</taxon>
    </lineage>
</organism>
<accession>A0ABT5KP64</accession>
<feature type="chain" id="PRO_5046154800" description="Solute-binding protein family 3/N-terminal domain-containing protein" evidence="1">
    <location>
        <begin position="33"/>
        <end position="309"/>
    </location>
</feature>
<sequence length="309" mass="34905">MRFALGHGMHLTLSCWLALQFCLPLTAAQAEAATEPLLVKHSFSQQQNATVISYELAVLTLLLDKTVATHGPYRLQASPVVTQKRAFLELASGSVSILSSMTSREREAQSIPVRACLYRGLLGVRLPVVLKSRHAELDELSHLDDEAELRKRLSVGQVSDWPDAHILSSNGWHVERLPRLSTFPEMLKRQRIDVFPLGAVEVYPIVDALPDLTVLDTWLIAYPSAYYFFVSPQQPALAQRLRAAWDMVLADGSFDAMFEQWVGPQLRHSQLSQRRWLILKNPDLPEATPLRDGRLWHPLVRQRLLSHTP</sequence>
<reference evidence="2 3" key="1">
    <citation type="submission" date="2022-10" db="EMBL/GenBank/DDBJ databases">
        <title>paucibacter sp. hw8 Genome sequencing.</title>
        <authorList>
            <person name="Park S."/>
        </authorList>
    </citation>
    <scope>NUCLEOTIDE SEQUENCE [LARGE SCALE GENOMIC DNA]</scope>
    <source>
        <strain evidence="3">hw8</strain>
    </source>
</reference>
<dbReference type="Proteomes" id="UP001219862">
    <property type="component" value="Unassembled WGS sequence"/>
</dbReference>
<evidence type="ECO:0000313" key="3">
    <source>
        <dbReference type="Proteomes" id="UP001219862"/>
    </source>
</evidence>
<name>A0ABT5KP64_9BURK</name>
<dbReference type="SUPFAM" id="SSF53850">
    <property type="entry name" value="Periplasmic binding protein-like II"/>
    <property type="match status" value="1"/>
</dbReference>